<dbReference type="InterPro" id="IPR000045">
    <property type="entry name" value="Prepilin_IV_endopep_pep"/>
</dbReference>
<evidence type="ECO:0000256" key="5">
    <source>
        <dbReference type="ARBA" id="ARBA00023136"/>
    </source>
</evidence>
<reference evidence="8" key="1">
    <citation type="submission" date="2022-05" db="EMBL/GenBank/DDBJ databases">
        <title>Sphingomonas sp. strain RMG20 Genome sequencing and assembly.</title>
        <authorList>
            <person name="Kim I."/>
        </authorList>
    </citation>
    <scope>NUCLEOTIDE SEQUENCE</scope>
    <source>
        <strain evidence="8">RMG20</strain>
    </source>
</reference>
<evidence type="ECO:0000256" key="4">
    <source>
        <dbReference type="ARBA" id="ARBA00022989"/>
    </source>
</evidence>
<dbReference type="EC" id="3.4.23.43" evidence="8"/>
<evidence type="ECO:0000313" key="8">
    <source>
        <dbReference type="EMBL" id="URW75985.1"/>
    </source>
</evidence>
<feature type="domain" description="Prepilin type IV endopeptidase peptidase" evidence="7">
    <location>
        <begin position="13"/>
        <end position="116"/>
    </location>
</feature>
<dbReference type="EMBL" id="CP098401">
    <property type="protein sequence ID" value="URW75985.1"/>
    <property type="molecule type" value="Genomic_DNA"/>
</dbReference>
<evidence type="ECO:0000256" key="1">
    <source>
        <dbReference type="ARBA" id="ARBA00004651"/>
    </source>
</evidence>
<dbReference type="RefSeq" id="WP_250752711.1">
    <property type="nucleotide sequence ID" value="NZ_CP098401.1"/>
</dbReference>
<feature type="transmembrane region" description="Helical" evidence="6">
    <location>
        <begin position="100"/>
        <end position="120"/>
    </location>
</feature>
<keyword evidence="2" id="KW-1003">Cell membrane</keyword>
<dbReference type="InterPro" id="IPR052218">
    <property type="entry name" value="Preflagellin_Peptidase"/>
</dbReference>
<dbReference type="GO" id="GO:0004190">
    <property type="term" value="F:aspartic-type endopeptidase activity"/>
    <property type="evidence" value="ECO:0007669"/>
    <property type="project" value="UniProtKB-EC"/>
</dbReference>
<organism evidence="8 9">
    <name type="scientific">Sphingomonas donggukensis</name>
    <dbReference type="NCBI Taxonomy" id="2949093"/>
    <lineage>
        <taxon>Bacteria</taxon>
        <taxon>Pseudomonadati</taxon>
        <taxon>Pseudomonadota</taxon>
        <taxon>Alphaproteobacteria</taxon>
        <taxon>Sphingomonadales</taxon>
        <taxon>Sphingomonadaceae</taxon>
        <taxon>Sphingomonas</taxon>
    </lineage>
</organism>
<evidence type="ECO:0000256" key="6">
    <source>
        <dbReference type="SAM" id="Phobius"/>
    </source>
</evidence>
<sequence>MGDSVAIALLGALGLLLVSAGIEDARVREIANWKNAVIALFAPAWWWAAGYTLWPDVGVQLIVAALVFGLFVAAFALGQMGGGDVKLIGALALWIPPTALVWMLIIMSLIGGLVTIVLLIEARWQAKREPLEIPYGVAIAIAALLWIREPIFNHFG</sequence>
<evidence type="ECO:0000256" key="3">
    <source>
        <dbReference type="ARBA" id="ARBA00022692"/>
    </source>
</evidence>
<protein>
    <submittedName>
        <fullName evidence="8">Prepilin peptidase</fullName>
        <ecNumber evidence="8">3.4.23.43</ecNumber>
    </submittedName>
</protein>
<feature type="transmembrane region" description="Helical" evidence="6">
    <location>
        <begin position="61"/>
        <end position="80"/>
    </location>
</feature>
<name>A0ABY4TVT1_9SPHN</name>
<keyword evidence="8" id="KW-0378">Hydrolase</keyword>
<keyword evidence="4 6" id="KW-1133">Transmembrane helix</keyword>
<accession>A0ABY4TVT1</accession>
<keyword evidence="3 6" id="KW-0812">Transmembrane</keyword>
<evidence type="ECO:0000259" key="7">
    <source>
        <dbReference type="Pfam" id="PF01478"/>
    </source>
</evidence>
<dbReference type="PANTHER" id="PTHR36506:SF1">
    <property type="entry name" value="PREFLAGELLIN PEPTIDASE"/>
    <property type="match status" value="1"/>
</dbReference>
<dbReference type="Gene3D" id="1.20.120.1220">
    <property type="match status" value="1"/>
</dbReference>
<evidence type="ECO:0000313" key="9">
    <source>
        <dbReference type="Proteomes" id="UP001055580"/>
    </source>
</evidence>
<dbReference type="Proteomes" id="UP001055580">
    <property type="component" value="Chromosome"/>
</dbReference>
<comment type="subcellular location">
    <subcellularLocation>
        <location evidence="1">Cell membrane</location>
        <topology evidence="1">Multi-pass membrane protein</topology>
    </subcellularLocation>
</comment>
<feature type="transmembrane region" description="Helical" evidence="6">
    <location>
        <begin position="132"/>
        <end position="148"/>
    </location>
</feature>
<dbReference type="Pfam" id="PF01478">
    <property type="entry name" value="Peptidase_A24"/>
    <property type="match status" value="1"/>
</dbReference>
<keyword evidence="5 6" id="KW-0472">Membrane</keyword>
<evidence type="ECO:0000256" key="2">
    <source>
        <dbReference type="ARBA" id="ARBA00022475"/>
    </source>
</evidence>
<proteinExistence type="predicted"/>
<keyword evidence="9" id="KW-1185">Reference proteome</keyword>
<feature type="transmembrane region" description="Helical" evidence="6">
    <location>
        <begin position="36"/>
        <end position="54"/>
    </location>
</feature>
<dbReference type="PANTHER" id="PTHR36506">
    <property type="entry name" value="PREFLAGELLIN PEPTIDASE"/>
    <property type="match status" value="1"/>
</dbReference>
<gene>
    <name evidence="8" type="ORF">M9980_01780</name>
</gene>